<evidence type="ECO:0000313" key="1">
    <source>
        <dbReference type="EMBL" id="SEL67555.1"/>
    </source>
</evidence>
<dbReference type="AlphaFoldDB" id="A0A1H7S4X3"/>
<proteinExistence type="predicted"/>
<keyword evidence="2" id="KW-1185">Reference proteome</keyword>
<protein>
    <submittedName>
        <fullName evidence="1">Uncharacterized protein</fullName>
    </submittedName>
</protein>
<gene>
    <name evidence="1" type="ORF">SAMN04488505_102824</name>
</gene>
<dbReference type="STRING" id="573321.SAMN04488505_102824"/>
<organism evidence="1 2">
    <name type="scientific">Chitinophaga rupis</name>
    <dbReference type="NCBI Taxonomy" id="573321"/>
    <lineage>
        <taxon>Bacteria</taxon>
        <taxon>Pseudomonadati</taxon>
        <taxon>Bacteroidota</taxon>
        <taxon>Chitinophagia</taxon>
        <taxon>Chitinophagales</taxon>
        <taxon>Chitinophagaceae</taxon>
        <taxon>Chitinophaga</taxon>
    </lineage>
</organism>
<dbReference type="OrthoDB" id="1343312at2"/>
<dbReference type="EMBL" id="FOBB01000002">
    <property type="protein sequence ID" value="SEL67555.1"/>
    <property type="molecule type" value="Genomic_DNA"/>
</dbReference>
<name>A0A1H7S4X3_9BACT</name>
<dbReference type="Pfam" id="PF22028">
    <property type="entry name" value="DUF6934"/>
    <property type="match status" value="1"/>
</dbReference>
<accession>A0A1H7S4X3</accession>
<dbReference type="Proteomes" id="UP000198984">
    <property type="component" value="Unassembled WGS sequence"/>
</dbReference>
<sequence>MHQTSYEFNRNQAARYTFRSEGPRSIEKIVEFTPTTFKNIFNLAFGDLLPDGTIDDIAKSNNGDIVKVLSTVVKILDDFTARYPRATVYFAGSTAQRTRLYGRIIKTYHSLFKSHFDITVIIKGGGENGYRQLVFDPLKNLDYTAFLIKRIA</sequence>
<dbReference type="InterPro" id="IPR053865">
    <property type="entry name" value="DUF6934"/>
</dbReference>
<dbReference type="RefSeq" id="WP_089910785.1">
    <property type="nucleotide sequence ID" value="NZ_FOBB01000002.1"/>
</dbReference>
<evidence type="ECO:0000313" key="2">
    <source>
        <dbReference type="Proteomes" id="UP000198984"/>
    </source>
</evidence>
<reference evidence="1 2" key="1">
    <citation type="submission" date="2016-10" db="EMBL/GenBank/DDBJ databases">
        <authorList>
            <person name="de Groot N.N."/>
        </authorList>
    </citation>
    <scope>NUCLEOTIDE SEQUENCE [LARGE SCALE GENOMIC DNA]</scope>
    <source>
        <strain evidence="1 2">DSM 21039</strain>
    </source>
</reference>